<dbReference type="InterPro" id="IPR043132">
    <property type="entry name" value="BCAT-like_C"/>
</dbReference>
<dbReference type="RefSeq" id="WP_167177070.1">
    <property type="nucleotide sequence ID" value="NZ_BAAAEJ010000007.1"/>
</dbReference>
<dbReference type="Pfam" id="PF01063">
    <property type="entry name" value="Aminotran_4"/>
    <property type="match status" value="1"/>
</dbReference>
<organism evidence="1 2">
    <name type="scientific">Brevundimonas terrae</name>
    <dbReference type="NCBI Taxonomy" id="363631"/>
    <lineage>
        <taxon>Bacteria</taxon>
        <taxon>Pseudomonadati</taxon>
        <taxon>Pseudomonadota</taxon>
        <taxon>Alphaproteobacteria</taxon>
        <taxon>Caulobacterales</taxon>
        <taxon>Caulobacteraceae</taxon>
        <taxon>Brevundimonas</taxon>
    </lineage>
</organism>
<dbReference type="NCBIfam" id="NF006734">
    <property type="entry name" value="PRK09266.1"/>
    <property type="match status" value="1"/>
</dbReference>
<dbReference type="GO" id="GO:0008483">
    <property type="term" value="F:transaminase activity"/>
    <property type="evidence" value="ECO:0007669"/>
    <property type="project" value="UniProtKB-KW"/>
</dbReference>
<dbReference type="InterPro" id="IPR001544">
    <property type="entry name" value="Aminotrans_IV"/>
</dbReference>
<dbReference type="InterPro" id="IPR036038">
    <property type="entry name" value="Aminotransferase-like"/>
</dbReference>
<proteinExistence type="predicted"/>
<dbReference type="Gene3D" id="3.20.10.10">
    <property type="entry name" value="D-amino Acid Aminotransferase, subunit A, domain 2"/>
    <property type="match status" value="1"/>
</dbReference>
<dbReference type="SUPFAM" id="SSF56752">
    <property type="entry name" value="D-aminoacid aminotransferase-like PLP-dependent enzymes"/>
    <property type="match status" value="1"/>
</dbReference>
<name>A0ABN0YEB3_9CAUL</name>
<gene>
    <name evidence="1" type="ORF">GCM10009093_18700</name>
</gene>
<protein>
    <submittedName>
        <fullName evidence="1">Aminotransferase class IV family protein</fullName>
    </submittedName>
</protein>
<dbReference type="Proteomes" id="UP001500791">
    <property type="component" value="Unassembled WGS sequence"/>
</dbReference>
<keyword evidence="1" id="KW-0808">Transferase</keyword>
<evidence type="ECO:0000313" key="1">
    <source>
        <dbReference type="EMBL" id="GAA0392356.1"/>
    </source>
</evidence>
<keyword evidence="2" id="KW-1185">Reference proteome</keyword>
<dbReference type="EMBL" id="BAAAEJ010000007">
    <property type="protein sequence ID" value="GAA0392356.1"/>
    <property type="molecule type" value="Genomic_DNA"/>
</dbReference>
<keyword evidence="1" id="KW-0032">Aminotransferase</keyword>
<evidence type="ECO:0000313" key="2">
    <source>
        <dbReference type="Proteomes" id="UP001500791"/>
    </source>
</evidence>
<sequence length="267" mass="28903">MAVEPQLWIDGHAASAADLRRMAMINYGALTSFSYQAGGVRGLDLHLERLIASGQELFGQQLDKSNILKALRAALAAVDEAWVRVTLTAPDLSIRTPEQAGDVVIGVWVSAPAQALADGQRLSAIPHQRELAHLKHLGTTGIIHARRRARMDGFDDALLVSATGQILEGTVWNIGLICDDTVVWPKGDILDGVTRRLIENGLSEMGISQAYETESLRDISRFEAAFLCNAATPAACISAIDGYGFDAEHPMLAIIRDAWTRQALQPL</sequence>
<accession>A0ABN0YEB3</accession>
<reference evidence="1 2" key="1">
    <citation type="journal article" date="2019" name="Int. J. Syst. Evol. Microbiol.">
        <title>The Global Catalogue of Microorganisms (GCM) 10K type strain sequencing project: providing services to taxonomists for standard genome sequencing and annotation.</title>
        <authorList>
            <consortium name="The Broad Institute Genomics Platform"/>
            <consortium name="The Broad Institute Genome Sequencing Center for Infectious Disease"/>
            <person name="Wu L."/>
            <person name="Ma J."/>
        </authorList>
    </citation>
    <scope>NUCLEOTIDE SEQUENCE [LARGE SCALE GENOMIC DNA]</scope>
    <source>
        <strain evidence="1 2">JCM 13476</strain>
    </source>
</reference>
<comment type="caution">
    <text evidence="1">The sequence shown here is derived from an EMBL/GenBank/DDBJ whole genome shotgun (WGS) entry which is preliminary data.</text>
</comment>